<proteinExistence type="predicted"/>
<dbReference type="Proteomes" id="UP000688137">
    <property type="component" value="Unassembled WGS sequence"/>
</dbReference>
<name>A0A8S1MMZ5_PARPR</name>
<dbReference type="EMBL" id="CAJJDM010000061">
    <property type="protein sequence ID" value="CAD8078573.1"/>
    <property type="molecule type" value="Genomic_DNA"/>
</dbReference>
<gene>
    <name evidence="1" type="ORF">PPRIM_AZ9-3.1.T0600138</name>
</gene>
<dbReference type="AlphaFoldDB" id="A0A8S1MMZ5"/>
<evidence type="ECO:0000313" key="1">
    <source>
        <dbReference type="EMBL" id="CAD8078573.1"/>
    </source>
</evidence>
<protein>
    <submittedName>
        <fullName evidence="1">Uncharacterized protein</fullName>
    </submittedName>
</protein>
<keyword evidence="2" id="KW-1185">Reference proteome</keyword>
<comment type="caution">
    <text evidence="1">The sequence shown here is derived from an EMBL/GenBank/DDBJ whole genome shotgun (WGS) entry which is preliminary data.</text>
</comment>
<evidence type="ECO:0000313" key="2">
    <source>
        <dbReference type="Proteomes" id="UP000688137"/>
    </source>
</evidence>
<reference evidence="1" key="1">
    <citation type="submission" date="2021-01" db="EMBL/GenBank/DDBJ databases">
        <authorList>
            <consortium name="Genoscope - CEA"/>
            <person name="William W."/>
        </authorList>
    </citation>
    <scope>NUCLEOTIDE SEQUENCE</scope>
</reference>
<organism evidence="1 2">
    <name type="scientific">Paramecium primaurelia</name>
    <dbReference type="NCBI Taxonomy" id="5886"/>
    <lineage>
        <taxon>Eukaryota</taxon>
        <taxon>Sar</taxon>
        <taxon>Alveolata</taxon>
        <taxon>Ciliophora</taxon>
        <taxon>Intramacronucleata</taxon>
        <taxon>Oligohymenophorea</taxon>
        <taxon>Peniculida</taxon>
        <taxon>Parameciidae</taxon>
        <taxon>Paramecium</taxon>
    </lineage>
</organism>
<accession>A0A8S1MMZ5</accession>
<dbReference type="OMA" id="YWINQRI"/>
<sequence length="104" mass="12909">MVNFTISLLNVYKWSILMPRLQVNRLQMFLGILKQKYPKMEKNKQFIQKRMEMASLMKNHVNQYWINQRIMLRLESLLQKQIIYWISTLNINEETKFKYKKFIF</sequence>